<dbReference type="AlphaFoldDB" id="A0A1G6KGQ3"/>
<reference evidence="4" key="1">
    <citation type="submission" date="2016-09" db="EMBL/GenBank/DDBJ databases">
        <authorList>
            <person name="Varghese N."/>
            <person name="Submissions S."/>
        </authorList>
    </citation>
    <scope>NUCLEOTIDE SEQUENCE [LARGE SCALE GENOMIC DNA]</scope>
    <source>
        <strain evidence="4">25nlg</strain>
    </source>
</reference>
<dbReference type="PANTHER" id="PTHR21180:SF32">
    <property type="entry name" value="ENDONUCLEASE_EXONUCLEASE_PHOSPHATASE FAMILY DOMAIN-CONTAINING PROTEIN 1"/>
    <property type="match status" value="1"/>
</dbReference>
<dbReference type="EMBL" id="FMYM01000007">
    <property type="protein sequence ID" value="SDC30028.1"/>
    <property type="molecule type" value="Genomic_DNA"/>
</dbReference>
<dbReference type="InterPro" id="IPR010994">
    <property type="entry name" value="RuvA_2-like"/>
</dbReference>
<dbReference type="Gene3D" id="1.10.150.310">
    <property type="entry name" value="Tex RuvX-like domain-like"/>
    <property type="match status" value="1"/>
</dbReference>
<keyword evidence="4" id="KW-1185">Reference proteome</keyword>
<dbReference type="GO" id="GO:0003677">
    <property type="term" value="F:DNA binding"/>
    <property type="evidence" value="ECO:0007669"/>
    <property type="project" value="InterPro"/>
</dbReference>
<sequence length="202" mass="21906">MKKYMQHRQLLLIGGGGFLIVIVLVTAYMFTRDGAADADVHWEALELDEEQEVKEQVTTDDVMIVDVKGAVVSPGVYEVNEGSRVHEVLDKAGGLTEDAKETAINLALRVHDEMVVYVPTEGEEMDANIGTGMEVSGEESLNLNTATVDELTTLQGIGPARAEAIVAYREEHGPFESVEALTNVSGIGAKSLEVIIDKIRVH</sequence>
<name>A0A1G6KGQ3_9BACI</name>
<keyword evidence="1" id="KW-1133">Transmembrane helix</keyword>
<feature type="transmembrane region" description="Helical" evidence="1">
    <location>
        <begin position="12"/>
        <end position="30"/>
    </location>
</feature>
<dbReference type="InterPro" id="IPR003583">
    <property type="entry name" value="Hlx-hairpin-Hlx_DNA-bd_motif"/>
</dbReference>
<feature type="domain" description="Helix-hairpin-helix DNA-binding motif class 1" evidence="2">
    <location>
        <begin position="179"/>
        <end position="198"/>
    </location>
</feature>
<dbReference type="GO" id="GO:0015627">
    <property type="term" value="C:type II protein secretion system complex"/>
    <property type="evidence" value="ECO:0007669"/>
    <property type="project" value="TreeGrafter"/>
</dbReference>
<proteinExistence type="predicted"/>
<evidence type="ECO:0000259" key="2">
    <source>
        <dbReference type="SMART" id="SM00278"/>
    </source>
</evidence>
<keyword evidence="1" id="KW-0472">Membrane</keyword>
<dbReference type="GO" id="GO:0015628">
    <property type="term" value="P:protein secretion by the type II secretion system"/>
    <property type="evidence" value="ECO:0007669"/>
    <property type="project" value="TreeGrafter"/>
</dbReference>
<feature type="domain" description="Helix-hairpin-helix DNA-binding motif class 1" evidence="2">
    <location>
        <begin position="149"/>
        <end position="168"/>
    </location>
</feature>
<dbReference type="InterPro" id="IPR051675">
    <property type="entry name" value="Endo/Exo/Phosphatase_dom_1"/>
</dbReference>
<dbReference type="RefSeq" id="WP_245701176.1">
    <property type="nucleotide sequence ID" value="NZ_FMYM01000007.1"/>
</dbReference>
<dbReference type="SUPFAM" id="SSF142984">
    <property type="entry name" value="Nqo1 middle domain-like"/>
    <property type="match status" value="1"/>
</dbReference>
<dbReference type="STRING" id="1464122.SAMN05421737_10722"/>
<dbReference type="Gene3D" id="3.10.560.10">
    <property type="entry name" value="Outer membrane lipoprotein wza domain like"/>
    <property type="match status" value="1"/>
</dbReference>
<dbReference type="InterPro" id="IPR019554">
    <property type="entry name" value="Soluble_ligand-bd"/>
</dbReference>
<dbReference type="Pfam" id="PF12836">
    <property type="entry name" value="HHH_3"/>
    <property type="match status" value="1"/>
</dbReference>
<evidence type="ECO:0000313" key="4">
    <source>
        <dbReference type="Proteomes" id="UP000242662"/>
    </source>
</evidence>
<dbReference type="Proteomes" id="UP000242662">
    <property type="component" value="Unassembled WGS sequence"/>
</dbReference>
<accession>A0A1G6KGQ3</accession>
<dbReference type="SUPFAM" id="SSF47781">
    <property type="entry name" value="RuvA domain 2-like"/>
    <property type="match status" value="1"/>
</dbReference>
<dbReference type="InterPro" id="IPR004509">
    <property type="entry name" value="Competence_ComEA_HhH"/>
</dbReference>
<gene>
    <name evidence="3" type="ORF">SAMN05421737_10722</name>
</gene>
<evidence type="ECO:0000256" key="1">
    <source>
        <dbReference type="SAM" id="Phobius"/>
    </source>
</evidence>
<dbReference type="PANTHER" id="PTHR21180">
    <property type="entry name" value="ENDONUCLEASE/EXONUCLEASE/PHOSPHATASE FAMILY DOMAIN-CONTAINING PROTEIN 1"/>
    <property type="match status" value="1"/>
</dbReference>
<dbReference type="SMART" id="SM00278">
    <property type="entry name" value="HhH1"/>
    <property type="match status" value="2"/>
</dbReference>
<dbReference type="GO" id="GO:0006281">
    <property type="term" value="P:DNA repair"/>
    <property type="evidence" value="ECO:0007669"/>
    <property type="project" value="InterPro"/>
</dbReference>
<organism evidence="3 4">
    <name type="scientific">Shouchella lonarensis</name>
    <dbReference type="NCBI Taxonomy" id="1464122"/>
    <lineage>
        <taxon>Bacteria</taxon>
        <taxon>Bacillati</taxon>
        <taxon>Bacillota</taxon>
        <taxon>Bacilli</taxon>
        <taxon>Bacillales</taxon>
        <taxon>Bacillaceae</taxon>
        <taxon>Shouchella</taxon>
    </lineage>
</organism>
<dbReference type="NCBIfam" id="TIGR00426">
    <property type="entry name" value="competence protein ComEA helix-hairpin-helix repeat region"/>
    <property type="match status" value="1"/>
</dbReference>
<protein>
    <submittedName>
        <fullName evidence="3">Competence protein ComEA</fullName>
    </submittedName>
</protein>
<keyword evidence="1" id="KW-0812">Transmembrane</keyword>
<evidence type="ECO:0000313" key="3">
    <source>
        <dbReference type="EMBL" id="SDC30028.1"/>
    </source>
</evidence>
<dbReference type="Pfam" id="PF10531">
    <property type="entry name" value="SLBB"/>
    <property type="match status" value="1"/>
</dbReference>